<dbReference type="GO" id="GO:0061617">
    <property type="term" value="C:MICOS complex"/>
    <property type="evidence" value="ECO:0007669"/>
    <property type="project" value="UniProtKB-UniRule"/>
</dbReference>
<evidence type="ECO:0000256" key="3">
    <source>
        <dbReference type="ARBA" id="ARBA00022692"/>
    </source>
</evidence>
<evidence type="ECO:0000256" key="2">
    <source>
        <dbReference type="ARBA" id="ARBA00010904"/>
    </source>
</evidence>
<keyword evidence="5 7" id="KW-0496">Mitochondrion</keyword>
<proteinExistence type="inferred from homology"/>
<protein>
    <recommendedName>
        <fullName evidence="7">MICOS complex subunit</fullName>
    </recommendedName>
</protein>
<comment type="subcellular location">
    <subcellularLocation>
        <location evidence="7">Mitochondrion inner membrane</location>
    </subcellularLocation>
    <subcellularLocation>
        <location evidence="1">Mitochondrion membrane</location>
    </subcellularLocation>
</comment>
<dbReference type="InterPro" id="IPR019166">
    <property type="entry name" value="MIC26/MIC27"/>
</dbReference>
<reference evidence="8" key="2">
    <citation type="journal article" date="2021" name="World Allergy Organ. J.">
        <title>Chromosome-level assembly of Dermatophagoides farinae genome and transcriptome reveals two novel allergens Der f 37 and Der f 39.</title>
        <authorList>
            <person name="Chen J."/>
            <person name="Cai Z."/>
            <person name="Fan D."/>
            <person name="Hu J."/>
            <person name="Hou Y."/>
            <person name="He Y."/>
            <person name="Zhang Z."/>
            <person name="Zhao Z."/>
            <person name="Gao P."/>
            <person name="Hu W."/>
            <person name="Sun J."/>
            <person name="Li J."/>
            <person name="Ji K."/>
        </authorList>
    </citation>
    <scope>NUCLEOTIDE SEQUENCE</scope>
    <source>
        <strain evidence="8">JKM2019</strain>
    </source>
</reference>
<dbReference type="PANTHER" id="PTHR14564">
    <property type="entry name" value="MICOS COMPLEX SUBUNIT MIC26 / MIC27 FAMILY MEMBER"/>
    <property type="match status" value="1"/>
</dbReference>
<evidence type="ECO:0000313" key="8">
    <source>
        <dbReference type="EMBL" id="KAH7642479.1"/>
    </source>
</evidence>
<keyword evidence="3 7" id="KW-0812">Transmembrane</keyword>
<comment type="caution">
    <text evidence="8">The sequence shown here is derived from an EMBL/GenBank/DDBJ whole genome shotgun (WGS) entry which is preliminary data.</text>
</comment>
<reference evidence="8" key="1">
    <citation type="submission" date="2020-06" db="EMBL/GenBank/DDBJ databases">
        <authorList>
            <person name="Ji K."/>
            <person name="Li J."/>
        </authorList>
    </citation>
    <scope>NUCLEOTIDE SEQUENCE</scope>
    <source>
        <strain evidence="8">JKM2019</strain>
        <tissue evidence="8">Whole body</tissue>
    </source>
</reference>
<organism evidence="8">
    <name type="scientific">Dermatophagoides farinae</name>
    <name type="common">American house dust mite</name>
    <dbReference type="NCBI Taxonomy" id="6954"/>
    <lineage>
        <taxon>Eukaryota</taxon>
        <taxon>Metazoa</taxon>
        <taxon>Ecdysozoa</taxon>
        <taxon>Arthropoda</taxon>
        <taxon>Chelicerata</taxon>
        <taxon>Arachnida</taxon>
        <taxon>Acari</taxon>
        <taxon>Acariformes</taxon>
        <taxon>Sarcoptiformes</taxon>
        <taxon>Astigmata</taxon>
        <taxon>Psoroptidia</taxon>
        <taxon>Analgoidea</taxon>
        <taxon>Pyroglyphidae</taxon>
        <taxon>Dermatophagoidinae</taxon>
        <taxon>Dermatophagoides</taxon>
    </lineage>
</organism>
<gene>
    <name evidence="8" type="ORF">HUG17_5524</name>
</gene>
<keyword evidence="4 7" id="KW-1133">Transmembrane helix</keyword>
<evidence type="ECO:0000256" key="6">
    <source>
        <dbReference type="ARBA" id="ARBA00023136"/>
    </source>
</evidence>
<dbReference type="OrthoDB" id="6507369at2759"/>
<evidence type="ECO:0000256" key="5">
    <source>
        <dbReference type="ARBA" id="ARBA00023128"/>
    </source>
</evidence>
<dbReference type="Pfam" id="PF09769">
    <property type="entry name" value="ApoO"/>
    <property type="match status" value="1"/>
</dbReference>
<dbReference type="EMBL" id="SDOV01000004">
    <property type="protein sequence ID" value="KAH7642479.1"/>
    <property type="molecule type" value="Genomic_DNA"/>
</dbReference>
<sequence>MESTNPNNNNKKFKITDLPIYTSCCKNKRASTPKEEPANILEPYVSDARKEIETFIGPQFADSFKRFGEIMATSKAHTYELIETVRDEQNAAVRATFITSAAFIGYLLGRRGFFRRTFMAMIAAGAAAATCEPKMARDYAEVSFELAKSKISETYHQYGGPDLMKNIKLPEFGFTSATDDSNKKQ</sequence>
<dbReference type="Proteomes" id="UP000828236">
    <property type="component" value="Unassembled WGS sequence"/>
</dbReference>
<comment type="similarity">
    <text evidence="2">Belongs to the apolipoprotein O/MICOS complex subunit Mic27 family.</text>
</comment>
<dbReference type="InterPro" id="IPR033182">
    <property type="entry name" value="MIC26/MIC27_animal"/>
</dbReference>
<evidence type="ECO:0000256" key="7">
    <source>
        <dbReference type="RuleBase" id="RU363021"/>
    </source>
</evidence>
<feature type="transmembrane region" description="Helical" evidence="7">
    <location>
        <begin position="91"/>
        <end position="109"/>
    </location>
</feature>
<evidence type="ECO:0000256" key="1">
    <source>
        <dbReference type="ARBA" id="ARBA00004325"/>
    </source>
</evidence>
<comment type="function">
    <text evidence="7">Component of the MICOS complex, a large protein complex of the mitochondrial inner membrane that plays crucial roles in the maintenance of crista junctions, inner membrane architecture, and formation of contact sites to the outer membrane.</text>
</comment>
<dbReference type="AlphaFoldDB" id="A0A9D4P118"/>
<name>A0A9D4P118_DERFA</name>
<dbReference type="GO" id="GO:0042407">
    <property type="term" value="P:cristae formation"/>
    <property type="evidence" value="ECO:0007669"/>
    <property type="project" value="InterPro"/>
</dbReference>
<comment type="subunit">
    <text evidence="7">Component of the mitochondrial contact site and cristae organizing system (MICOS) complex.</text>
</comment>
<accession>A0A9D4P118</accession>
<keyword evidence="7" id="KW-0999">Mitochondrion inner membrane</keyword>
<keyword evidence="6 7" id="KW-0472">Membrane</keyword>
<evidence type="ECO:0000256" key="4">
    <source>
        <dbReference type="ARBA" id="ARBA00022989"/>
    </source>
</evidence>